<organism evidence="1 2">
    <name type="scientific">Reticulomyxa filosa</name>
    <dbReference type="NCBI Taxonomy" id="46433"/>
    <lineage>
        <taxon>Eukaryota</taxon>
        <taxon>Sar</taxon>
        <taxon>Rhizaria</taxon>
        <taxon>Retaria</taxon>
        <taxon>Foraminifera</taxon>
        <taxon>Monothalamids</taxon>
        <taxon>Reticulomyxidae</taxon>
        <taxon>Reticulomyxa</taxon>
    </lineage>
</organism>
<dbReference type="AlphaFoldDB" id="X6MDJ5"/>
<evidence type="ECO:0000313" key="2">
    <source>
        <dbReference type="Proteomes" id="UP000023152"/>
    </source>
</evidence>
<comment type="caution">
    <text evidence="1">The sequence shown here is derived from an EMBL/GenBank/DDBJ whole genome shotgun (WGS) entry which is preliminary data.</text>
</comment>
<evidence type="ECO:0008006" key="3">
    <source>
        <dbReference type="Google" id="ProtNLM"/>
    </source>
</evidence>
<dbReference type="EMBL" id="ASPP01022096">
    <property type="protein sequence ID" value="ETO11741.1"/>
    <property type="molecule type" value="Genomic_DNA"/>
</dbReference>
<name>X6MDJ5_RETFI</name>
<protein>
    <recommendedName>
        <fullName evidence="3">Tenascin XB-like protein</fullName>
    </recommendedName>
</protein>
<keyword evidence="2" id="KW-1185">Reference proteome</keyword>
<feature type="non-terminal residue" evidence="1">
    <location>
        <position position="1"/>
    </location>
</feature>
<proteinExistence type="predicted"/>
<sequence>GGYGTKGKGYDGKGGEIYGEETLLKQIYFGSGGGSTNDIFGGNGGGIIELIIEQQLINHGLIRSNGGEGLYVVGGGSGGSILIELKCQSQFYPDILEQTLGTITCIGGNQNQTNEGGKGRIAIYGIELSPDNILKINPKPFNRFHK</sequence>
<dbReference type="Proteomes" id="UP000023152">
    <property type="component" value="Unassembled WGS sequence"/>
</dbReference>
<accession>X6MDJ5</accession>
<reference evidence="1 2" key="1">
    <citation type="journal article" date="2013" name="Curr. Biol.">
        <title>The Genome of the Foraminiferan Reticulomyxa filosa.</title>
        <authorList>
            <person name="Glockner G."/>
            <person name="Hulsmann N."/>
            <person name="Schleicher M."/>
            <person name="Noegel A.A."/>
            <person name="Eichinger L."/>
            <person name="Gallinger C."/>
            <person name="Pawlowski J."/>
            <person name="Sierra R."/>
            <person name="Euteneuer U."/>
            <person name="Pillet L."/>
            <person name="Moustafa A."/>
            <person name="Platzer M."/>
            <person name="Groth M."/>
            <person name="Szafranski K."/>
            <person name="Schliwa M."/>
        </authorList>
    </citation>
    <scope>NUCLEOTIDE SEQUENCE [LARGE SCALE GENOMIC DNA]</scope>
</reference>
<evidence type="ECO:0000313" key="1">
    <source>
        <dbReference type="EMBL" id="ETO11741.1"/>
    </source>
</evidence>
<gene>
    <name evidence="1" type="ORF">RFI_25635</name>
</gene>